<dbReference type="Pfam" id="PF13376">
    <property type="entry name" value="OmdA"/>
    <property type="match status" value="1"/>
</dbReference>
<dbReference type="EMBL" id="JACJVP010000050">
    <property type="protein sequence ID" value="MBB6674631.1"/>
    <property type="molecule type" value="Genomic_DNA"/>
</dbReference>
<organism evidence="1 2">
    <name type="scientific">Cohnella nanjingensis</name>
    <dbReference type="NCBI Taxonomy" id="1387779"/>
    <lineage>
        <taxon>Bacteria</taxon>
        <taxon>Bacillati</taxon>
        <taxon>Bacillota</taxon>
        <taxon>Bacilli</taxon>
        <taxon>Bacillales</taxon>
        <taxon>Paenibacillaceae</taxon>
        <taxon>Cohnella</taxon>
    </lineage>
</organism>
<dbReference type="Proteomes" id="UP000547209">
    <property type="component" value="Unassembled WGS sequence"/>
</dbReference>
<dbReference type="SUPFAM" id="SSF141694">
    <property type="entry name" value="AF2212/PG0164-like"/>
    <property type="match status" value="1"/>
</dbReference>
<protein>
    <submittedName>
        <fullName evidence="1">DUF1905 domain-containing protein</fullName>
    </submittedName>
</protein>
<dbReference type="AlphaFoldDB" id="A0A7X0RVZ9"/>
<dbReference type="Gene3D" id="2.40.30.100">
    <property type="entry name" value="AF2212/PG0164-like"/>
    <property type="match status" value="1"/>
</dbReference>
<reference evidence="1 2" key="1">
    <citation type="submission" date="2020-08" db="EMBL/GenBank/DDBJ databases">
        <title>Cohnella phylogeny.</title>
        <authorList>
            <person name="Dunlap C."/>
        </authorList>
    </citation>
    <scope>NUCLEOTIDE SEQUENCE [LARGE SCALE GENOMIC DNA]</scope>
    <source>
        <strain evidence="1 2">DSM 28246</strain>
    </source>
</reference>
<dbReference type="InterPro" id="IPR037079">
    <property type="entry name" value="AF2212/PG0164-like_sf"/>
</dbReference>
<comment type="caution">
    <text evidence="1">The sequence shown here is derived from an EMBL/GenBank/DDBJ whole genome shotgun (WGS) entry which is preliminary data.</text>
</comment>
<dbReference type="InterPro" id="IPR015018">
    <property type="entry name" value="DUF1905"/>
</dbReference>
<dbReference type="Pfam" id="PF08922">
    <property type="entry name" value="DUF1905"/>
    <property type="match status" value="1"/>
</dbReference>
<name>A0A7X0RVZ9_9BACL</name>
<dbReference type="RefSeq" id="WP_185672494.1">
    <property type="nucleotide sequence ID" value="NZ_JACJVP010000050.1"/>
</dbReference>
<evidence type="ECO:0000313" key="1">
    <source>
        <dbReference type="EMBL" id="MBB6674631.1"/>
    </source>
</evidence>
<keyword evidence="2" id="KW-1185">Reference proteome</keyword>
<sequence>MKFEAELLASGKTATGIEVPEAIIEALGQGKRPAIRVTLRDHTYRTTIGVMGGRYLIPVSAEHRAKAGAAAGDKLEVEIEPDTEARVLALPADFQETLAREPGAQAFFEGLSYSNKRRFVMPIEEAKTDETRQKRIDKAIGLLREGRLP</sequence>
<proteinExistence type="predicted"/>
<accession>A0A7X0RVZ9</accession>
<evidence type="ECO:0000313" key="2">
    <source>
        <dbReference type="Proteomes" id="UP000547209"/>
    </source>
</evidence>
<gene>
    <name evidence="1" type="ORF">H7C19_28510</name>
</gene>